<evidence type="ECO:0000313" key="8">
    <source>
        <dbReference type="Proteomes" id="UP000242188"/>
    </source>
</evidence>
<feature type="repeat" description="ANK" evidence="5">
    <location>
        <begin position="165"/>
        <end position="197"/>
    </location>
</feature>
<dbReference type="SUPFAM" id="SSF47027">
    <property type="entry name" value="Acyl-CoA binding protein"/>
    <property type="match status" value="1"/>
</dbReference>
<accession>A0A210QNY0</accession>
<dbReference type="InterPro" id="IPR036770">
    <property type="entry name" value="Ankyrin_rpt-contain_sf"/>
</dbReference>
<reference evidence="7 8" key="1">
    <citation type="journal article" date="2017" name="Nat. Ecol. Evol.">
        <title>Scallop genome provides insights into evolution of bilaterian karyotype and development.</title>
        <authorList>
            <person name="Wang S."/>
            <person name="Zhang J."/>
            <person name="Jiao W."/>
            <person name="Li J."/>
            <person name="Xun X."/>
            <person name="Sun Y."/>
            <person name="Guo X."/>
            <person name="Huan P."/>
            <person name="Dong B."/>
            <person name="Zhang L."/>
            <person name="Hu X."/>
            <person name="Sun X."/>
            <person name="Wang J."/>
            <person name="Zhao C."/>
            <person name="Wang Y."/>
            <person name="Wang D."/>
            <person name="Huang X."/>
            <person name="Wang R."/>
            <person name="Lv J."/>
            <person name="Li Y."/>
            <person name="Zhang Z."/>
            <person name="Liu B."/>
            <person name="Lu W."/>
            <person name="Hui Y."/>
            <person name="Liang J."/>
            <person name="Zhou Z."/>
            <person name="Hou R."/>
            <person name="Li X."/>
            <person name="Liu Y."/>
            <person name="Li H."/>
            <person name="Ning X."/>
            <person name="Lin Y."/>
            <person name="Zhao L."/>
            <person name="Xing Q."/>
            <person name="Dou J."/>
            <person name="Li Y."/>
            <person name="Mao J."/>
            <person name="Guo H."/>
            <person name="Dou H."/>
            <person name="Li T."/>
            <person name="Mu C."/>
            <person name="Jiang W."/>
            <person name="Fu Q."/>
            <person name="Fu X."/>
            <person name="Miao Y."/>
            <person name="Liu J."/>
            <person name="Yu Q."/>
            <person name="Li R."/>
            <person name="Liao H."/>
            <person name="Li X."/>
            <person name="Kong Y."/>
            <person name="Jiang Z."/>
            <person name="Chourrout D."/>
            <person name="Li R."/>
            <person name="Bao Z."/>
        </authorList>
    </citation>
    <scope>NUCLEOTIDE SEQUENCE [LARGE SCALE GENOMIC DNA]</scope>
    <source>
        <strain evidence="7 8">PY_sf001</strain>
    </source>
</reference>
<keyword evidence="4" id="KW-0446">Lipid-binding</keyword>
<dbReference type="STRING" id="6573.A0A210QNY0"/>
<dbReference type="PROSITE" id="PS51228">
    <property type="entry name" value="ACB_2"/>
    <property type="match status" value="1"/>
</dbReference>
<evidence type="ECO:0000256" key="1">
    <source>
        <dbReference type="ARBA" id="ARBA00018419"/>
    </source>
</evidence>
<dbReference type="Gene3D" id="1.25.40.20">
    <property type="entry name" value="Ankyrin repeat-containing domain"/>
    <property type="match status" value="1"/>
</dbReference>
<dbReference type="InterPro" id="IPR035984">
    <property type="entry name" value="Acyl-CoA-binding_sf"/>
</dbReference>
<sequence length="252" mass="28325">MADDVDDDLTELFECACNYIRQSSGKFDSEKLLYFYSRYKQATEGKCNTSKPGIFDFQGKHKWEAWRKLGDMSKKAAMFQYITYLGNIDPEWQEKVNKSDCGDDLGDTASVGSGWVSVSTMSNTDTEIADENKTLFDWCKDGNTLQVQNILSGCDGNEVNITDEAGMTLLHWACDRGLSDMVDVLIKLKADINAQDLELQTPLHFAVCCEQEEVVRQLLNSGANLSLKDSDGLNPVELDTSIEIKELFEKYI</sequence>
<dbReference type="PANTHER" id="PTHR24119:SF0">
    <property type="entry name" value="ACYL-COA-BINDING DOMAIN-CONTAINING PROTEIN 6"/>
    <property type="match status" value="1"/>
</dbReference>
<evidence type="ECO:0000256" key="5">
    <source>
        <dbReference type="PROSITE-ProRule" id="PRU00023"/>
    </source>
</evidence>
<dbReference type="PANTHER" id="PTHR24119">
    <property type="entry name" value="ACYL-COA-BINDING DOMAIN-CONTAINING PROTEIN 6"/>
    <property type="match status" value="1"/>
</dbReference>
<dbReference type="OrthoDB" id="4567at2759"/>
<proteinExistence type="predicted"/>
<dbReference type="InterPro" id="IPR000582">
    <property type="entry name" value="Acyl-CoA-binding_protein"/>
</dbReference>
<feature type="domain" description="ACB" evidence="6">
    <location>
        <begin position="9"/>
        <end position="94"/>
    </location>
</feature>
<evidence type="ECO:0000256" key="4">
    <source>
        <dbReference type="ARBA" id="ARBA00023121"/>
    </source>
</evidence>
<keyword evidence="8" id="KW-1185">Reference proteome</keyword>
<evidence type="ECO:0000256" key="2">
    <source>
        <dbReference type="ARBA" id="ARBA00022737"/>
    </source>
</evidence>
<feature type="repeat" description="ANK" evidence="5">
    <location>
        <begin position="198"/>
        <end position="230"/>
    </location>
</feature>
<dbReference type="Proteomes" id="UP000242188">
    <property type="component" value="Unassembled WGS sequence"/>
</dbReference>
<organism evidence="7 8">
    <name type="scientific">Mizuhopecten yessoensis</name>
    <name type="common">Japanese scallop</name>
    <name type="synonym">Patinopecten yessoensis</name>
    <dbReference type="NCBI Taxonomy" id="6573"/>
    <lineage>
        <taxon>Eukaryota</taxon>
        <taxon>Metazoa</taxon>
        <taxon>Spiralia</taxon>
        <taxon>Lophotrochozoa</taxon>
        <taxon>Mollusca</taxon>
        <taxon>Bivalvia</taxon>
        <taxon>Autobranchia</taxon>
        <taxon>Pteriomorphia</taxon>
        <taxon>Pectinida</taxon>
        <taxon>Pectinoidea</taxon>
        <taxon>Pectinidae</taxon>
        <taxon>Mizuhopecten</taxon>
    </lineage>
</organism>
<comment type="caution">
    <text evidence="7">The sequence shown here is derived from an EMBL/GenBank/DDBJ whole genome shotgun (WGS) entry which is preliminary data.</text>
</comment>
<dbReference type="InterPro" id="IPR014352">
    <property type="entry name" value="FERM/acyl-CoA-bd_prot_sf"/>
</dbReference>
<dbReference type="PROSITE" id="PS50297">
    <property type="entry name" value="ANK_REP_REGION"/>
    <property type="match status" value="2"/>
</dbReference>
<name>A0A210QNY0_MIZYE</name>
<dbReference type="GO" id="GO:0000062">
    <property type="term" value="F:fatty-acyl-CoA binding"/>
    <property type="evidence" value="ECO:0007669"/>
    <property type="project" value="InterPro"/>
</dbReference>
<dbReference type="EMBL" id="NEDP02002601">
    <property type="protein sequence ID" value="OWF50444.1"/>
    <property type="molecule type" value="Genomic_DNA"/>
</dbReference>
<protein>
    <recommendedName>
        <fullName evidence="1">Acyl-CoA-binding domain-containing protein 6</fullName>
    </recommendedName>
</protein>
<dbReference type="PRINTS" id="PR00689">
    <property type="entry name" value="ACOABINDINGP"/>
</dbReference>
<dbReference type="Pfam" id="PF00887">
    <property type="entry name" value="ACBP"/>
    <property type="match status" value="1"/>
</dbReference>
<dbReference type="InterPro" id="IPR002110">
    <property type="entry name" value="Ankyrin_rpt"/>
</dbReference>
<dbReference type="Pfam" id="PF12796">
    <property type="entry name" value="Ank_2"/>
    <property type="match status" value="1"/>
</dbReference>
<dbReference type="Gene3D" id="1.20.80.10">
    <property type="match status" value="1"/>
</dbReference>
<evidence type="ECO:0000259" key="6">
    <source>
        <dbReference type="PROSITE" id="PS51228"/>
    </source>
</evidence>
<dbReference type="SUPFAM" id="SSF48403">
    <property type="entry name" value="Ankyrin repeat"/>
    <property type="match status" value="1"/>
</dbReference>
<evidence type="ECO:0000256" key="3">
    <source>
        <dbReference type="ARBA" id="ARBA00023043"/>
    </source>
</evidence>
<dbReference type="PROSITE" id="PS50088">
    <property type="entry name" value="ANK_REPEAT"/>
    <property type="match status" value="2"/>
</dbReference>
<evidence type="ECO:0000313" key="7">
    <source>
        <dbReference type="EMBL" id="OWF50444.1"/>
    </source>
</evidence>
<keyword evidence="3 5" id="KW-0040">ANK repeat</keyword>
<gene>
    <name evidence="7" type="ORF">KP79_PYT00869</name>
</gene>
<dbReference type="SMART" id="SM00248">
    <property type="entry name" value="ANK"/>
    <property type="match status" value="2"/>
</dbReference>
<dbReference type="AlphaFoldDB" id="A0A210QNY0"/>
<keyword evidence="2" id="KW-0677">Repeat</keyword>